<feature type="region of interest" description="Disordered" evidence="1">
    <location>
        <begin position="72"/>
        <end position="110"/>
    </location>
</feature>
<dbReference type="PANTHER" id="PTHR12783">
    <property type="entry name" value="RALA BINDING PROTEIN 1 RALBP1"/>
    <property type="match status" value="1"/>
</dbReference>
<name>A0A085NRH4_9BILA</name>
<accession>A0A085NRH4</accession>
<dbReference type="EMBL" id="KL367479">
    <property type="protein sequence ID" value="KFD72070.1"/>
    <property type="molecule type" value="Genomic_DNA"/>
</dbReference>
<dbReference type="Pfam" id="PF00620">
    <property type="entry name" value="RhoGAP"/>
    <property type="match status" value="1"/>
</dbReference>
<dbReference type="SMART" id="SM00324">
    <property type="entry name" value="RhoGAP"/>
    <property type="match status" value="1"/>
</dbReference>
<dbReference type="GO" id="GO:0007264">
    <property type="term" value="P:small GTPase-mediated signal transduction"/>
    <property type="evidence" value="ECO:0007669"/>
    <property type="project" value="InterPro"/>
</dbReference>
<feature type="compositionally biased region" description="Basic and acidic residues" evidence="1">
    <location>
        <begin position="75"/>
        <end position="89"/>
    </location>
</feature>
<evidence type="ECO:0000259" key="2">
    <source>
        <dbReference type="PROSITE" id="PS50238"/>
    </source>
</evidence>
<feature type="compositionally biased region" description="Polar residues" evidence="1">
    <location>
        <begin position="19"/>
        <end position="28"/>
    </location>
</feature>
<organism evidence="3">
    <name type="scientific">Trichuris suis</name>
    <name type="common">pig whipworm</name>
    <dbReference type="NCBI Taxonomy" id="68888"/>
    <lineage>
        <taxon>Eukaryota</taxon>
        <taxon>Metazoa</taxon>
        <taxon>Ecdysozoa</taxon>
        <taxon>Nematoda</taxon>
        <taxon>Enoplea</taxon>
        <taxon>Dorylaimia</taxon>
        <taxon>Trichinellida</taxon>
        <taxon>Trichuridae</taxon>
        <taxon>Trichuris</taxon>
    </lineage>
</organism>
<dbReference type="SUPFAM" id="SSF48350">
    <property type="entry name" value="GTPase activation domain, GAP"/>
    <property type="match status" value="1"/>
</dbReference>
<feature type="region of interest" description="Disordered" evidence="1">
    <location>
        <begin position="1"/>
        <end position="42"/>
    </location>
</feature>
<proteinExistence type="predicted"/>
<dbReference type="GO" id="GO:0005096">
    <property type="term" value="F:GTPase activator activity"/>
    <property type="evidence" value="ECO:0007669"/>
    <property type="project" value="InterPro"/>
</dbReference>
<dbReference type="Gene3D" id="1.10.555.10">
    <property type="entry name" value="Rho GTPase activation protein"/>
    <property type="match status" value="1"/>
</dbReference>
<evidence type="ECO:0000313" key="3">
    <source>
        <dbReference type="EMBL" id="KFD72070.1"/>
    </source>
</evidence>
<dbReference type="InterPro" id="IPR039767">
    <property type="entry name" value="RALBP1"/>
</dbReference>
<reference evidence="3" key="1">
    <citation type="journal article" date="2014" name="Nat. Genet.">
        <title>Genome and transcriptome of the porcine whipworm Trichuris suis.</title>
        <authorList>
            <person name="Jex A.R."/>
            <person name="Nejsum P."/>
            <person name="Schwarz E.M."/>
            <person name="Hu L."/>
            <person name="Young N.D."/>
            <person name="Hall R.S."/>
            <person name="Korhonen P.K."/>
            <person name="Liao S."/>
            <person name="Thamsborg S."/>
            <person name="Xia J."/>
            <person name="Xu P."/>
            <person name="Wang S."/>
            <person name="Scheerlinck J.P."/>
            <person name="Hofmann A."/>
            <person name="Sternberg P.W."/>
            <person name="Wang J."/>
            <person name="Gasser R.B."/>
        </authorList>
    </citation>
    <scope>NUCLEOTIDE SEQUENCE [LARGE SCALE GENOMIC DNA]</scope>
    <source>
        <strain evidence="3">DCEP-RM93F</strain>
    </source>
</reference>
<dbReference type="InterPro" id="IPR008936">
    <property type="entry name" value="Rho_GTPase_activation_prot"/>
</dbReference>
<sequence length="371" mass="41998">MSGDVTPGCFGGKEFLRSGSASSPSYISDGSHEEPTDWLSRRARKEKGYAHLQRLSSEEQLVQIRSKPKKTVFGKLKDKSKEREKDVKGKSRSKSKSSKSKGDADSTLSTPSMAYTRNVFGVPISEALRNDPSYDRVPVPAFVRQCIDYILEYGLSQEGIYRLSPPKIVLDELRTSINAGDEPSFSDAHQAACLLKMFIRELPEPLFTWTLLSKFEESVTTCRSIAECLGRLSELIERLPKPNKYFLAYFFLHLQGIMRKSDENKMTLANLGVILQPLFNVSPALLNVFLQNPQLLNYFFPTSNLKSKPMLWETFFPLPYFFLQSDENKMTLANLGVILQPLFNVSPALLNVFLQNPQLLFPNVQLKNLFS</sequence>
<dbReference type="GO" id="GO:0031267">
    <property type="term" value="F:small GTPase binding"/>
    <property type="evidence" value="ECO:0007669"/>
    <property type="project" value="InterPro"/>
</dbReference>
<dbReference type="InterPro" id="IPR000198">
    <property type="entry name" value="RhoGAP_dom"/>
</dbReference>
<gene>
    <name evidence="3" type="ORF">M514_00477</name>
</gene>
<evidence type="ECO:0000256" key="1">
    <source>
        <dbReference type="SAM" id="MobiDB-lite"/>
    </source>
</evidence>
<feature type="domain" description="Rho-GAP" evidence="2">
    <location>
        <begin position="122"/>
        <end position="323"/>
    </location>
</feature>
<feature type="compositionally biased region" description="Basic residues" evidence="1">
    <location>
        <begin position="90"/>
        <end position="99"/>
    </location>
</feature>
<dbReference type="PANTHER" id="PTHR12783:SF5">
    <property type="entry name" value="RALA-BINDING PROTEIN 1"/>
    <property type="match status" value="1"/>
</dbReference>
<protein>
    <recommendedName>
        <fullName evidence="2">Rho-GAP domain-containing protein</fullName>
    </recommendedName>
</protein>
<dbReference type="AlphaFoldDB" id="A0A085NRH4"/>
<dbReference type="Proteomes" id="UP000030758">
    <property type="component" value="Unassembled WGS sequence"/>
</dbReference>
<dbReference type="PROSITE" id="PS50238">
    <property type="entry name" value="RHOGAP"/>
    <property type="match status" value="1"/>
</dbReference>